<accession>A0A087C762</accession>
<dbReference type="GO" id="GO:0004357">
    <property type="term" value="F:glutamate-cysteine ligase activity"/>
    <property type="evidence" value="ECO:0007669"/>
    <property type="project" value="UniProtKB-UniRule"/>
</dbReference>
<gene>
    <name evidence="6" type="ORF">BMON_0309</name>
</gene>
<dbReference type="Gene3D" id="3.30.590.20">
    <property type="match status" value="1"/>
</dbReference>
<dbReference type="InterPro" id="IPR014746">
    <property type="entry name" value="Gln_synth/guanido_kin_cat_dom"/>
</dbReference>
<proteinExistence type="inferred from homology"/>
<evidence type="ECO:0000256" key="3">
    <source>
        <dbReference type="ARBA" id="ARBA00022840"/>
    </source>
</evidence>
<name>A0A087C762_9BIFI</name>
<dbReference type="Pfam" id="PF04107">
    <property type="entry name" value="GCS2"/>
    <property type="match status" value="1"/>
</dbReference>
<dbReference type="eggNOG" id="COG3572">
    <property type="taxonomic scope" value="Bacteria"/>
</dbReference>
<comment type="caution">
    <text evidence="6">The sequence shown here is derived from an EMBL/GenBank/DDBJ whole genome shotgun (WGS) entry which is preliminary data.</text>
</comment>
<dbReference type="EMBL" id="JGZE01000002">
    <property type="protein sequence ID" value="KFI79112.1"/>
    <property type="molecule type" value="Genomic_DNA"/>
</dbReference>
<keyword evidence="3 5" id="KW-0067">ATP-binding</keyword>
<dbReference type="EC" id="6.3.2.2" evidence="5"/>
<dbReference type="PANTHER" id="PTHR34378">
    <property type="entry name" value="GLUTAMATE--CYSTEINE LIGASE, CHLOROPLASTIC"/>
    <property type="match status" value="1"/>
</dbReference>
<dbReference type="PANTHER" id="PTHR34378:SF1">
    <property type="entry name" value="GLUTAMATE--CYSTEINE LIGASE, CHLOROPLASTIC"/>
    <property type="match status" value="1"/>
</dbReference>
<comment type="catalytic activity">
    <reaction evidence="4 5">
        <text>L-cysteine + L-glutamate + ATP = gamma-L-glutamyl-L-cysteine + ADP + phosphate + H(+)</text>
        <dbReference type="Rhea" id="RHEA:13285"/>
        <dbReference type="ChEBI" id="CHEBI:15378"/>
        <dbReference type="ChEBI" id="CHEBI:29985"/>
        <dbReference type="ChEBI" id="CHEBI:30616"/>
        <dbReference type="ChEBI" id="CHEBI:35235"/>
        <dbReference type="ChEBI" id="CHEBI:43474"/>
        <dbReference type="ChEBI" id="CHEBI:58173"/>
        <dbReference type="ChEBI" id="CHEBI:456216"/>
        <dbReference type="EC" id="6.3.2.2"/>
    </reaction>
</comment>
<evidence type="ECO:0000313" key="6">
    <source>
        <dbReference type="EMBL" id="KFI79112.1"/>
    </source>
</evidence>
<dbReference type="GO" id="GO:0006750">
    <property type="term" value="P:glutathione biosynthetic process"/>
    <property type="evidence" value="ECO:0007669"/>
    <property type="project" value="UniProtKB-UniRule"/>
</dbReference>
<dbReference type="AlphaFoldDB" id="A0A087C762"/>
<dbReference type="Proteomes" id="UP000029082">
    <property type="component" value="Unassembled WGS sequence"/>
</dbReference>
<evidence type="ECO:0000256" key="5">
    <source>
        <dbReference type="PIRNR" id="PIRNR017901"/>
    </source>
</evidence>
<evidence type="ECO:0000256" key="1">
    <source>
        <dbReference type="ARBA" id="ARBA00022598"/>
    </source>
</evidence>
<keyword evidence="7" id="KW-1185">Reference proteome</keyword>
<protein>
    <recommendedName>
        <fullName evidence="5">Glutamate--cysteine ligase</fullName>
        <ecNumber evidence="5">6.3.2.2</ecNumber>
    </recommendedName>
</protein>
<evidence type="ECO:0000256" key="2">
    <source>
        <dbReference type="ARBA" id="ARBA00022741"/>
    </source>
</evidence>
<dbReference type="SUPFAM" id="SSF55931">
    <property type="entry name" value="Glutamine synthetase/guanido kinase"/>
    <property type="match status" value="1"/>
</dbReference>
<dbReference type="GO" id="GO:0005524">
    <property type="term" value="F:ATP binding"/>
    <property type="evidence" value="ECO:0007669"/>
    <property type="project" value="UniProtKB-UniRule"/>
</dbReference>
<comment type="function">
    <text evidence="5">Catalyzes the synthesis of gamma-glutamylcysteine (gamma-GC).</text>
</comment>
<dbReference type="InterPro" id="IPR006336">
    <property type="entry name" value="GCS2"/>
</dbReference>
<evidence type="ECO:0000313" key="7">
    <source>
        <dbReference type="Proteomes" id="UP000029082"/>
    </source>
</evidence>
<keyword evidence="1 5" id="KW-0436">Ligase</keyword>
<evidence type="ECO:0000256" key="4">
    <source>
        <dbReference type="ARBA" id="ARBA00048819"/>
    </source>
</evidence>
<dbReference type="STRING" id="1437603.GCA_000771525_01413"/>
<organism evidence="6 7">
    <name type="scientific">Bifidobacterium mongoliense DSM 21395</name>
    <dbReference type="NCBI Taxonomy" id="1437603"/>
    <lineage>
        <taxon>Bacteria</taxon>
        <taxon>Bacillati</taxon>
        <taxon>Actinomycetota</taxon>
        <taxon>Actinomycetes</taxon>
        <taxon>Bifidobacteriales</taxon>
        <taxon>Bifidobacteriaceae</taxon>
        <taxon>Bifidobacterium</taxon>
    </lineage>
</organism>
<dbReference type="InterPro" id="IPR035434">
    <property type="entry name" value="GCL_bact_plant"/>
</dbReference>
<sequence>MTHMKTPRVNYAHLNATVNPKHVDSLLRFFEQGSKPVRQDGFGVEIEHLPVRNGTDLAVNYYEPNGIETLLNRLRPFYDAEKEHWEDGHLVGLERDGIIISLEPGGQVECSIGVLHHAEDLTASYAKFRGEMDPVLDELGFRLVNYGYQPRSGYADIPVNPKLRYAAMDDYLGRVGRFGPCMMRCSASTQVSIDYGDEHDAIAKLRVGTAIGPILAWLFRNTPYFEGGDNPYLLLRQEMWDHIDPQRTGIIPGLYDERFGWRDYAVDVLSTPMMFADLTHTPEAQRDGERPLEFAAFRENAGEIYPDRALNDYEIAHVLSTHFNDVRLKNFIELRHWDSLPIALAERLTQTVGSLFYDDAQFERLTSFLDGVSEEDVAAMKQDLQSRGADSTPFGRPWDFWRDFLGLHGLQRRAAPGDPHHPDVFQH</sequence>
<dbReference type="PIRSF" id="PIRSF017901">
    <property type="entry name" value="GCL"/>
    <property type="match status" value="1"/>
</dbReference>
<comment type="similarity">
    <text evidence="5">Belongs to the glutamate--cysteine ligase type 2 family. EgtA subfamily.</text>
</comment>
<keyword evidence="2 5" id="KW-0547">Nucleotide-binding</keyword>
<reference evidence="6 7" key="1">
    <citation type="submission" date="2014-03" db="EMBL/GenBank/DDBJ databases">
        <title>Genomics of Bifidobacteria.</title>
        <authorList>
            <person name="Ventura M."/>
            <person name="Milani C."/>
            <person name="Lugli G.A."/>
        </authorList>
    </citation>
    <scope>NUCLEOTIDE SEQUENCE [LARGE SCALE GENOMIC DNA]</scope>
    <source>
        <strain evidence="6 7">DSM 21395</strain>
    </source>
</reference>